<dbReference type="PANTHER" id="PTHR37069">
    <property type="entry name" value="DDE_TNP_1_7 DOMAIN-CONTAINING PROTEIN"/>
    <property type="match status" value="1"/>
</dbReference>
<evidence type="ECO:0000313" key="2">
    <source>
        <dbReference type="Proteomes" id="UP000002640"/>
    </source>
</evidence>
<dbReference type="AlphaFoldDB" id="G5AE73"/>
<feature type="non-terminal residue" evidence="1">
    <location>
        <position position="151"/>
    </location>
</feature>
<accession>G5AE73</accession>
<sequence>DRAMFGSVWRVLSAGGWSSKCPTGRSLSDLYRYIPPGGDSNETEGIDYFLGERALLEHYRRTLVAEDGNTDGALSKRPDDEIDAVAMKEELIRRAHAAAEKVVDASVAFSPADEEWMPLSLYRDVGAAFLIGVVTRYSLVSEKNADNVSVP</sequence>
<dbReference type="RefSeq" id="XP_009538372.1">
    <property type="nucleotide sequence ID" value="XM_009540077.1"/>
</dbReference>
<reference evidence="1 2" key="1">
    <citation type="journal article" date="2006" name="Science">
        <title>Phytophthora genome sequences uncover evolutionary origins and mechanisms of pathogenesis.</title>
        <authorList>
            <person name="Tyler B.M."/>
            <person name="Tripathy S."/>
            <person name="Zhang X."/>
            <person name="Dehal P."/>
            <person name="Jiang R.H."/>
            <person name="Aerts A."/>
            <person name="Arredondo F.D."/>
            <person name="Baxter L."/>
            <person name="Bensasson D."/>
            <person name="Beynon J.L."/>
            <person name="Chapman J."/>
            <person name="Damasceno C.M."/>
            <person name="Dorrance A.E."/>
            <person name="Dou D."/>
            <person name="Dickerman A.W."/>
            <person name="Dubchak I.L."/>
            <person name="Garbelotto M."/>
            <person name="Gijzen M."/>
            <person name="Gordon S.G."/>
            <person name="Govers F."/>
            <person name="Grunwald N.J."/>
            <person name="Huang W."/>
            <person name="Ivors K.L."/>
            <person name="Jones R.W."/>
            <person name="Kamoun S."/>
            <person name="Krampis K."/>
            <person name="Lamour K.H."/>
            <person name="Lee M.K."/>
            <person name="McDonald W.H."/>
            <person name="Medina M."/>
            <person name="Meijer H.J."/>
            <person name="Nordberg E.K."/>
            <person name="Maclean D.J."/>
            <person name="Ospina-Giraldo M.D."/>
            <person name="Morris P.F."/>
            <person name="Phuntumart V."/>
            <person name="Putnam N.H."/>
            <person name="Rash S."/>
            <person name="Rose J.K."/>
            <person name="Sakihama Y."/>
            <person name="Salamov A.A."/>
            <person name="Savidor A."/>
            <person name="Scheuring C.F."/>
            <person name="Smith B.M."/>
            <person name="Sobral B.W."/>
            <person name="Terry A."/>
            <person name="Torto-Alalibo T.A."/>
            <person name="Win J."/>
            <person name="Xu Z."/>
            <person name="Zhang H."/>
            <person name="Grigoriev I.V."/>
            <person name="Rokhsar D.S."/>
            <person name="Boore J.L."/>
        </authorList>
    </citation>
    <scope>NUCLEOTIDE SEQUENCE [LARGE SCALE GENOMIC DNA]</scope>
    <source>
        <strain evidence="1 2">P6497</strain>
    </source>
</reference>
<dbReference type="EMBL" id="JH159164">
    <property type="protein sequence ID" value="EGZ06475.1"/>
    <property type="molecule type" value="Genomic_DNA"/>
</dbReference>
<dbReference type="Proteomes" id="UP000002640">
    <property type="component" value="Unassembled WGS sequence"/>
</dbReference>
<organism evidence="1 2">
    <name type="scientific">Phytophthora sojae (strain P6497)</name>
    <name type="common">Soybean stem and root rot agent</name>
    <name type="synonym">Phytophthora megasperma f. sp. glycines</name>
    <dbReference type="NCBI Taxonomy" id="1094619"/>
    <lineage>
        <taxon>Eukaryota</taxon>
        <taxon>Sar</taxon>
        <taxon>Stramenopiles</taxon>
        <taxon>Oomycota</taxon>
        <taxon>Peronosporomycetes</taxon>
        <taxon>Peronosporales</taxon>
        <taxon>Peronosporaceae</taxon>
        <taxon>Phytophthora</taxon>
    </lineage>
</organism>
<keyword evidence="2" id="KW-1185">Reference proteome</keyword>
<dbReference type="OMA" id="AMANEDI"/>
<protein>
    <submittedName>
        <fullName evidence="1">Uncharacterized protein</fullName>
    </submittedName>
</protein>
<dbReference type="PANTHER" id="PTHR37069:SF2">
    <property type="entry name" value="PIGGYBAC TRANSPOSABLE ELEMENT-DERIVED PROTEIN DOMAIN-CONTAINING PROTEIN"/>
    <property type="match status" value="1"/>
</dbReference>
<dbReference type="GeneID" id="20651702"/>
<gene>
    <name evidence="1" type="ORF">PHYSODRAFT_411482</name>
</gene>
<proteinExistence type="predicted"/>
<name>G5AE73_PHYSP</name>
<dbReference type="InParanoid" id="G5AE73"/>
<dbReference type="KEGG" id="psoj:PHYSODRAFT_411482"/>
<evidence type="ECO:0000313" key="1">
    <source>
        <dbReference type="EMBL" id="EGZ06475.1"/>
    </source>
</evidence>
<feature type="non-terminal residue" evidence="1">
    <location>
        <position position="1"/>
    </location>
</feature>